<sequence>MEESHLLVLGPEGAGKTLMLKRLQTISSQMSLPQAQRRHDLGEAPPTIPTVGVNLVTINLYRKKYTFRELGGAMGPIWSKYFKDANLLVFIIDTANRTKISSSCIQLLDVLSSKQTINMPVALIFNKVDSPSCMPMAELLTILRLNDIILCAKHDITIIESSFRTGQGIDEIMKWLKLKAGPKKRGSFAV</sequence>
<dbReference type="Pfam" id="PF00025">
    <property type="entry name" value="Arf"/>
    <property type="match status" value="1"/>
</dbReference>
<evidence type="ECO:0000256" key="4">
    <source>
        <dbReference type="PIRSR" id="PIRSR606689-2"/>
    </source>
</evidence>
<dbReference type="GO" id="GO:0046872">
    <property type="term" value="F:metal ion binding"/>
    <property type="evidence" value="ECO:0007669"/>
    <property type="project" value="UniProtKB-KW"/>
</dbReference>
<evidence type="ECO:0000256" key="2">
    <source>
        <dbReference type="ARBA" id="ARBA00023134"/>
    </source>
</evidence>
<dbReference type="PRINTS" id="PR00449">
    <property type="entry name" value="RASTRNSFRMNG"/>
</dbReference>
<keyword evidence="4" id="KW-0460">Magnesium</keyword>
<keyword evidence="5" id="KW-1185">Reference proteome</keyword>
<evidence type="ECO:0000313" key="5">
    <source>
        <dbReference type="Proteomes" id="UP000515163"/>
    </source>
</evidence>
<evidence type="ECO:0000256" key="1">
    <source>
        <dbReference type="ARBA" id="ARBA00022741"/>
    </source>
</evidence>
<dbReference type="InterPro" id="IPR006689">
    <property type="entry name" value="Small_GTPase_ARF/SAR"/>
</dbReference>
<reference evidence="6" key="1">
    <citation type="submission" date="2025-08" db="UniProtKB">
        <authorList>
            <consortium name="RefSeq"/>
        </authorList>
    </citation>
    <scope>IDENTIFICATION</scope>
    <source>
        <tissue evidence="6">Tentacle</tissue>
    </source>
</reference>
<evidence type="ECO:0000256" key="3">
    <source>
        <dbReference type="PIRSR" id="PIRSR606689-1"/>
    </source>
</evidence>
<gene>
    <name evidence="6" type="primary">LOC116300199</name>
</gene>
<accession>A0A6P8IEW7</accession>
<feature type="binding site" evidence="3">
    <location>
        <begin position="10"/>
        <end position="17"/>
    </location>
    <ligand>
        <name>GTP</name>
        <dbReference type="ChEBI" id="CHEBI:37565"/>
    </ligand>
</feature>
<dbReference type="InterPro" id="IPR027417">
    <property type="entry name" value="P-loop_NTPase"/>
</dbReference>
<feature type="binding site" evidence="3">
    <location>
        <begin position="126"/>
        <end position="129"/>
    </location>
    <ligand>
        <name>GTP</name>
        <dbReference type="ChEBI" id="CHEBI:37565"/>
    </ligand>
</feature>
<protein>
    <submittedName>
        <fullName evidence="6">ADP-ribosylation factor-like protein 16</fullName>
    </submittedName>
</protein>
<dbReference type="AlphaFoldDB" id="A0A6P8IEW7"/>
<dbReference type="RefSeq" id="XP_031564875.1">
    <property type="nucleotide sequence ID" value="XM_031709015.1"/>
</dbReference>
<dbReference type="GO" id="GO:0005525">
    <property type="term" value="F:GTP binding"/>
    <property type="evidence" value="ECO:0007669"/>
    <property type="project" value="UniProtKB-KW"/>
</dbReference>
<dbReference type="KEGG" id="aten:116300199"/>
<feature type="binding site" evidence="4">
    <location>
        <position position="17"/>
    </location>
    <ligand>
        <name>Mg(2+)</name>
        <dbReference type="ChEBI" id="CHEBI:18420"/>
    </ligand>
</feature>
<keyword evidence="1 3" id="KW-0547">Nucleotide-binding</keyword>
<dbReference type="Proteomes" id="UP000515163">
    <property type="component" value="Unplaced"/>
</dbReference>
<dbReference type="InParanoid" id="A0A6P8IEW7"/>
<feature type="binding site" evidence="4">
    <location>
        <position position="50"/>
    </location>
    <ligand>
        <name>Mg(2+)</name>
        <dbReference type="ChEBI" id="CHEBI:18420"/>
    </ligand>
</feature>
<dbReference type="GO" id="GO:0003924">
    <property type="term" value="F:GTPase activity"/>
    <property type="evidence" value="ECO:0007669"/>
    <property type="project" value="InterPro"/>
</dbReference>
<dbReference type="FunCoup" id="A0A6P8IEW7">
    <property type="interactions" value="637"/>
</dbReference>
<dbReference type="Gene3D" id="3.40.50.300">
    <property type="entry name" value="P-loop containing nucleotide triphosphate hydrolases"/>
    <property type="match status" value="1"/>
</dbReference>
<proteinExistence type="predicted"/>
<keyword evidence="2 3" id="KW-0342">GTP-binding</keyword>
<dbReference type="OrthoDB" id="365445at2759"/>
<dbReference type="PROSITE" id="PS51417">
    <property type="entry name" value="ARF"/>
    <property type="match status" value="1"/>
</dbReference>
<evidence type="ECO:0000313" key="6">
    <source>
        <dbReference type="RefSeq" id="XP_031564875.1"/>
    </source>
</evidence>
<keyword evidence="4" id="KW-0479">Metal-binding</keyword>
<dbReference type="PANTHER" id="PTHR46688:SF1">
    <property type="entry name" value="ADP-RIBOSYLATION FACTOR-LIKE PROTEIN 16"/>
    <property type="match status" value="1"/>
</dbReference>
<name>A0A6P8IEW7_ACTTE</name>
<dbReference type="PANTHER" id="PTHR46688">
    <property type="entry name" value="ADP-RIBOSYLATION FACTOR-LIKE PROTEIN 16"/>
    <property type="match status" value="1"/>
</dbReference>
<feature type="binding site" evidence="3">
    <location>
        <position position="72"/>
    </location>
    <ligand>
        <name>GTP</name>
        <dbReference type="ChEBI" id="CHEBI:37565"/>
    </ligand>
</feature>
<dbReference type="SUPFAM" id="SSF52540">
    <property type="entry name" value="P-loop containing nucleoside triphosphate hydrolases"/>
    <property type="match status" value="1"/>
</dbReference>
<organism evidence="5 6">
    <name type="scientific">Actinia tenebrosa</name>
    <name type="common">Australian red waratah sea anemone</name>
    <dbReference type="NCBI Taxonomy" id="6105"/>
    <lineage>
        <taxon>Eukaryota</taxon>
        <taxon>Metazoa</taxon>
        <taxon>Cnidaria</taxon>
        <taxon>Anthozoa</taxon>
        <taxon>Hexacorallia</taxon>
        <taxon>Actiniaria</taxon>
        <taxon>Actiniidae</taxon>
        <taxon>Actinia</taxon>
    </lineage>
</organism>
<dbReference type="SMART" id="SM00177">
    <property type="entry name" value="ARF"/>
    <property type="match status" value="1"/>
</dbReference>
<dbReference type="GeneID" id="116300199"/>